<comment type="similarity">
    <text evidence="1">Belongs to the universal ribosomal protein uS7 family.</text>
</comment>
<dbReference type="GO" id="GO:0005840">
    <property type="term" value="C:ribosome"/>
    <property type="evidence" value="ECO:0007669"/>
    <property type="project" value="UniProtKB-KW"/>
</dbReference>
<keyword evidence="4" id="KW-0732">Signal</keyword>
<keyword evidence="3" id="KW-0687">Ribonucleoprotein</keyword>
<accession>A0A8C2PC71</accession>
<dbReference type="Gene3D" id="1.10.455.10">
    <property type="entry name" value="Ribosomal protein S7 domain"/>
    <property type="match status" value="2"/>
</dbReference>
<evidence type="ECO:0000256" key="1">
    <source>
        <dbReference type="ARBA" id="ARBA00007151"/>
    </source>
</evidence>
<dbReference type="Pfam" id="PF00177">
    <property type="entry name" value="Ribosomal_S7"/>
    <property type="match status" value="1"/>
</dbReference>
<name>A0A8C2PC71_CAPHI</name>
<evidence type="ECO:0000313" key="6">
    <source>
        <dbReference type="Ensembl" id="ENSCHIP00010017974.1"/>
    </source>
</evidence>
<organism evidence="6">
    <name type="scientific">Capra hircus</name>
    <name type="common">Goat</name>
    <dbReference type="NCBI Taxonomy" id="9925"/>
    <lineage>
        <taxon>Eukaryota</taxon>
        <taxon>Metazoa</taxon>
        <taxon>Chordata</taxon>
        <taxon>Craniata</taxon>
        <taxon>Vertebrata</taxon>
        <taxon>Euteleostomi</taxon>
        <taxon>Mammalia</taxon>
        <taxon>Eutheria</taxon>
        <taxon>Laurasiatheria</taxon>
        <taxon>Artiodactyla</taxon>
        <taxon>Ruminantia</taxon>
        <taxon>Pecora</taxon>
        <taxon>Bovidae</taxon>
        <taxon>Caprinae</taxon>
        <taxon>Capra</taxon>
    </lineage>
</organism>
<dbReference type="InterPro" id="IPR000235">
    <property type="entry name" value="Ribosomal_uS7"/>
</dbReference>
<dbReference type="SUPFAM" id="SSF47973">
    <property type="entry name" value="Ribosomal protein S7"/>
    <property type="match status" value="1"/>
</dbReference>
<sequence length="264" mass="28177">MQRQGIWTQPAHPWAALQLLRGCLSALGLRISGMTEWETAAPAVAETPDIKLFGKWSTDDVQINDISLQNPLQVLVNAIINSGPREDSTRIGRAGTVRRQAVDVSPLRRVNQAIWLLCTGAREAAFRNIKTIAECLADELINAAKVGEDAAGGRGGGPRGRGSVLSQASLPSGLFQLLRHQEEGRAGARGQVQPLIAGCGHNKRVRPVGWPLLPCLSLAGAKWELRVRGGLSLVSEELAAFIPGVSSACGDLDSPGRTQLGKHR</sequence>
<dbReference type="GO" id="GO:1990904">
    <property type="term" value="C:ribonucleoprotein complex"/>
    <property type="evidence" value="ECO:0007669"/>
    <property type="project" value="UniProtKB-KW"/>
</dbReference>
<proteinExistence type="inferred from homology"/>
<reference evidence="6" key="2">
    <citation type="submission" date="2025-08" db="UniProtKB">
        <authorList>
            <consortium name="Ensembl"/>
        </authorList>
    </citation>
    <scope>IDENTIFICATION</scope>
</reference>
<evidence type="ECO:0000256" key="3">
    <source>
        <dbReference type="ARBA" id="ARBA00023274"/>
    </source>
</evidence>
<feature type="chain" id="PRO_5034325914" description="Small ribosomal subunit protein uS7 domain-containing protein" evidence="4">
    <location>
        <begin position="26"/>
        <end position="264"/>
    </location>
</feature>
<protein>
    <recommendedName>
        <fullName evidence="5">Small ribosomal subunit protein uS7 domain-containing protein</fullName>
    </recommendedName>
</protein>
<dbReference type="InterPro" id="IPR023798">
    <property type="entry name" value="Ribosomal_uS7_dom"/>
</dbReference>
<dbReference type="AlphaFoldDB" id="A0A8C2PC71"/>
<feature type="domain" description="Small ribosomal subunit protein uS7" evidence="5">
    <location>
        <begin position="66"/>
        <end position="145"/>
    </location>
</feature>
<dbReference type="PANTHER" id="PTHR11205">
    <property type="entry name" value="RIBOSOMAL PROTEIN S7"/>
    <property type="match status" value="1"/>
</dbReference>
<reference evidence="6" key="1">
    <citation type="submission" date="2019-03" db="EMBL/GenBank/DDBJ databases">
        <title>Genome sequencing and reference-guided assembly of Black Bengal Goat (Capra hircus).</title>
        <authorList>
            <person name="Siddiki A.Z."/>
            <person name="Baten A."/>
            <person name="Billah M."/>
            <person name="Alam M.A.U."/>
            <person name="Shawrob K.S.M."/>
            <person name="Saha S."/>
            <person name="Chowdhury M."/>
            <person name="Rahman A.H."/>
            <person name="Stear M."/>
            <person name="Miah G."/>
            <person name="Das G.B."/>
            <person name="Hossain M.M."/>
            <person name="Kumkum M."/>
            <person name="Islam M.S."/>
            <person name="Mollah A.M."/>
            <person name="Ahsan A."/>
            <person name="Tusar F."/>
            <person name="Khan M.K.I."/>
        </authorList>
    </citation>
    <scope>NUCLEOTIDE SEQUENCE [LARGE SCALE GENOMIC DNA]</scope>
</reference>
<evidence type="ECO:0000259" key="5">
    <source>
        <dbReference type="Pfam" id="PF00177"/>
    </source>
</evidence>
<dbReference type="Ensembl" id="ENSCHIT00010025194.1">
    <property type="protein sequence ID" value="ENSCHIP00010017974.1"/>
    <property type="gene ID" value="ENSCHIG00010012982.1"/>
</dbReference>
<evidence type="ECO:0000256" key="4">
    <source>
        <dbReference type="SAM" id="SignalP"/>
    </source>
</evidence>
<dbReference type="GO" id="GO:0006412">
    <property type="term" value="P:translation"/>
    <property type="evidence" value="ECO:0007669"/>
    <property type="project" value="InterPro"/>
</dbReference>
<feature type="signal peptide" evidence="4">
    <location>
        <begin position="1"/>
        <end position="25"/>
    </location>
</feature>
<dbReference type="InterPro" id="IPR036823">
    <property type="entry name" value="Ribosomal_uS7_dom_sf"/>
</dbReference>
<keyword evidence="2" id="KW-0689">Ribosomal protein</keyword>
<evidence type="ECO:0000256" key="2">
    <source>
        <dbReference type="ARBA" id="ARBA00022980"/>
    </source>
</evidence>